<dbReference type="EMBL" id="KZ852183">
    <property type="protein sequence ID" value="RDH26277.1"/>
    <property type="molecule type" value="Genomic_DNA"/>
</dbReference>
<sequence>MMGVLGAGGHLRAYFSPACAEWTSGYIVCQSAISARIVPPCRYRASEVQNYLWQYRNCPIGAVSDVFGFSSKPQPHSHLDIVRAKRIIISFPWLTSLLVFNGHIHSIWVIAVIMSQGRAHNDESYNQPISLSNMLQIIASQDLDGGGCILPNL</sequence>
<dbReference type="Proteomes" id="UP000253729">
    <property type="component" value="Unassembled WGS sequence"/>
</dbReference>
<dbReference type="GeneID" id="38141534"/>
<evidence type="ECO:0000313" key="2">
    <source>
        <dbReference type="Proteomes" id="UP000253729"/>
    </source>
</evidence>
<keyword evidence="2" id="KW-1185">Reference proteome</keyword>
<dbReference type="RefSeq" id="XP_026619299.1">
    <property type="nucleotide sequence ID" value="XM_026773178.1"/>
</dbReference>
<name>A0A3F3PHE7_9EURO</name>
<reference evidence="1 2" key="1">
    <citation type="submission" date="2018-07" db="EMBL/GenBank/DDBJ databases">
        <title>The genomes of Aspergillus section Nigri reveals drivers in fungal speciation.</title>
        <authorList>
            <consortium name="DOE Joint Genome Institute"/>
            <person name="Vesth T.C."/>
            <person name="Nybo J."/>
            <person name="Theobald S."/>
            <person name="Brandl J."/>
            <person name="Frisvad J.C."/>
            <person name="Nielsen K.F."/>
            <person name="Lyhne E.K."/>
            <person name="Kogle M.E."/>
            <person name="Kuo A."/>
            <person name="Riley R."/>
            <person name="Clum A."/>
            <person name="Nolan M."/>
            <person name="Lipzen A."/>
            <person name="Salamov A."/>
            <person name="Henrissat B."/>
            <person name="Wiebenga A."/>
            <person name="De vries R.P."/>
            <person name="Grigoriev I.V."/>
            <person name="Mortensen U.H."/>
            <person name="Andersen M.R."/>
            <person name="Baker S.E."/>
        </authorList>
    </citation>
    <scope>NUCLEOTIDE SEQUENCE [LARGE SCALE GENOMIC DNA]</scope>
    <source>
        <strain evidence="1 2">CBS 139.54b</strain>
    </source>
</reference>
<proteinExistence type="predicted"/>
<dbReference type="STRING" id="1341132.A0A3F3PHE7"/>
<dbReference type="AlphaFoldDB" id="A0A3F3PHE7"/>
<accession>A0A3F3PHE7</accession>
<evidence type="ECO:0000313" key="1">
    <source>
        <dbReference type="EMBL" id="RDH26277.1"/>
    </source>
</evidence>
<protein>
    <submittedName>
        <fullName evidence="1">Uncharacterized protein</fullName>
    </submittedName>
</protein>
<gene>
    <name evidence="1" type="ORF">BDQ94DRAFT_178695</name>
</gene>
<organism evidence="1 2">
    <name type="scientific">Aspergillus welwitschiae</name>
    <dbReference type="NCBI Taxonomy" id="1341132"/>
    <lineage>
        <taxon>Eukaryota</taxon>
        <taxon>Fungi</taxon>
        <taxon>Dikarya</taxon>
        <taxon>Ascomycota</taxon>
        <taxon>Pezizomycotina</taxon>
        <taxon>Eurotiomycetes</taxon>
        <taxon>Eurotiomycetidae</taxon>
        <taxon>Eurotiales</taxon>
        <taxon>Aspergillaceae</taxon>
        <taxon>Aspergillus</taxon>
        <taxon>Aspergillus subgen. Circumdati</taxon>
    </lineage>
</organism>